<dbReference type="PANTHER" id="PTHR30086:SF21">
    <property type="entry name" value="TRANSPORT PROTEIN"/>
    <property type="match status" value="1"/>
</dbReference>
<dbReference type="PANTHER" id="PTHR30086">
    <property type="entry name" value="ARGININE EXPORTER PROTEIN ARGO"/>
    <property type="match status" value="1"/>
</dbReference>
<feature type="transmembrane region" description="Helical" evidence="6">
    <location>
        <begin position="37"/>
        <end position="62"/>
    </location>
</feature>
<name>A0A9X3AX71_9GAMM</name>
<reference evidence="7" key="1">
    <citation type="journal article" date="2023" name="Int. J. Syst. Evol. Microbiol.">
        <title>&lt;i&gt;Shewanella septentrionalis&lt;/i&gt; sp. nov. and &lt;i&gt;Shewanella holmiensis&lt;/i&gt; sp. nov., isolated from Baltic Sea water and sediments.</title>
        <authorList>
            <person name="Martin-Rodriguez A.J."/>
            <person name="Thorell K."/>
            <person name="Joffre E."/>
            <person name="Jensie-Markopoulos S."/>
            <person name="Moore E.R.B."/>
            <person name="Sjoling A."/>
        </authorList>
    </citation>
    <scope>NUCLEOTIDE SEQUENCE</scope>
    <source>
        <strain evidence="7">SP1W3</strain>
    </source>
</reference>
<evidence type="ECO:0000313" key="7">
    <source>
        <dbReference type="EMBL" id="MCT7944375.1"/>
    </source>
</evidence>
<comment type="subcellular location">
    <subcellularLocation>
        <location evidence="1">Cell membrane</location>
        <topology evidence="1">Multi-pass membrane protein</topology>
    </subcellularLocation>
</comment>
<evidence type="ECO:0000313" key="8">
    <source>
        <dbReference type="Proteomes" id="UP001155604"/>
    </source>
</evidence>
<organism evidence="7 8">
    <name type="scientific">Shewanella septentrionalis</name>
    <dbReference type="NCBI Taxonomy" id="2952223"/>
    <lineage>
        <taxon>Bacteria</taxon>
        <taxon>Pseudomonadati</taxon>
        <taxon>Pseudomonadota</taxon>
        <taxon>Gammaproteobacteria</taxon>
        <taxon>Alteromonadales</taxon>
        <taxon>Shewanellaceae</taxon>
        <taxon>Shewanella</taxon>
    </lineage>
</organism>
<protein>
    <submittedName>
        <fullName evidence="7">LysE family translocator</fullName>
    </submittedName>
</protein>
<feature type="transmembrane region" description="Helical" evidence="6">
    <location>
        <begin position="149"/>
        <end position="169"/>
    </location>
</feature>
<keyword evidence="4 6" id="KW-1133">Transmembrane helix</keyword>
<dbReference type="EMBL" id="JAMTCC010000004">
    <property type="protein sequence ID" value="MCT7944375.1"/>
    <property type="molecule type" value="Genomic_DNA"/>
</dbReference>
<keyword evidence="5 6" id="KW-0472">Membrane</keyword>
<dbReference type="RefSeq" id="WP_261271783.1">
    <property type="nucleotide sequence ID" value="NZ_JAMTCC010000004.1"/>
</dbReference>
<feature type="transmembrane region" description="Helical" evidence="6">
    <location>
        <begin position="6"/>
        <end position="25"/>
    </location>
</feature>
<keyword evidence="8" id="KW-1185">Reference proteome</keyword>
<evidence type="ECO:0000256" key="2">
    <source>
        <dbReference type="ARBA" id="ARBA00022475"/>
    </source>
</evidence>
<keyword evidence="3 6" id="KW-0812">Transmembrane</keyword>
<dbReference type="GO" id="GO:0005886">
    <property type="term" value="C:plasma membrane"/>
    <property type="evidence" value="ECO:0007669"/>
    <property type="project" value="UniProtKB-SubCell"/>
</dbReference>
<feature type="transmembrane region" description="Helical" evidence="6">
    <location>
        <begin position="74"/>
        <end position="95"/>
    </location>
</feature>
<dbReference type="InterPro" id="IPR001123">
    <property type="entry name" value="LeuE-type"/>
</dbReference>
<dbReference type="Pfam" id="PF01810">
    <property type="entry name" value="LysE"/>
    <property type="match status" value="1"/>
</dbReference>
<evidence type="ECO:0000256" key="1">
    <source>
        <dbReference type="ARBA" id="ARBA00004651"/>
    </source>
</evidence>
<feature type="transmembrane region" description="Helical" evidence="6">
    <location>
        <begin position="115"/>
        <end position="137"/>
    </location>
</feature>
<dbReference type="Proteomes" id="UP001155604">
    <property type="component" value="Unassembled WGS sequence"/>
</dbReference>
<sequence length="203" mass="21797">MELLSIVIFGLLIVVSPGADFVLVFKNSAMYGRKAGMLTALGIGAGVCVHISYSIIGISQLIANNAGLFSLVKYVGAAYLIYLGITGLLTAKLTLDYGTQLVKPVENRKYIMQGFLCNVLNPKTMIFFLSVFSQLISSHSDGLGFVISYGVYIAVLHGIWFCIVAYLVTSAKATRVLKRFGHRINQACGVGLITFGAILSTNA</sequence>
<evidence type="ECO:0000256" key="6">
    <source>
        <dbReference type="SAM" id="Phobius"/>
    </source>
</evidence>
<proteinExistence type="predicted"/>
<dbReference type="PIRSF" id="PIRSF006324">
    <property type="entry name" value="LeuE"/>
    <property type="match status" value="1"/>
</dbReference>
<dbReference type="GO" id="GO:0015171">
    <property type="term" value="F:amino acid transmembrane transporter activity"/>
    <property type="evidence" value="ECO:0007669"/>
    <property type="project" value="TreeGrafter"/>
</dbReference>
<evidence type="ECO:0000256" key="4">
    <source>
        <dbReference type="ARBA" id="ARBA00022989"/>
    </source>
</evidence>
<keyword evidence="2" id="KW-1003">Cell membrane</keyword>
<comment type="caution">
    <text evidence="7">The sequence shown here is derived from an EMBL/GenBank/DDBJ whole genome shotgun (WGS) entry which is preliminary data.</text>
</comment>
<accession>A0A9X3AX71</accession>
<dbReference type="AlphaFoldDB" id="A0A9X3AX71"/>
<evidence type="ECO:0000256" key="5">
    <source>
        <dbReference type="ARBA" id="ARBA00023136"/>
    </source>
</evidence>
<gene>
    <name evidence="7" type="ORF">NE536_03215</name>
</gene>
<evidence type="ECO:0000256" key="3">
    <source>
        <dbReference type="ARBA" id="ARBA00022692"/>
    </source>
</evidence>